<organism evidence="2 3">
    <name type="scientific">Syncephalis pseudoplumigaleata</name>
    <dbReference type="NCBI Taxonomy" id="1712513"/>
    <lineage>
        <taxon>Eukaryota</taxon>
        <taxon>Fungi</taxon>
        <taxon>Fungi incertae sedis</taxon>
        <taxon>Zoopagomycota</taxon>
        <taxon>Zoopagomycotina</taxon>
        <taxon>Zoopagomycetes</taxon>
        <taxon>Zoopagales</taxon>
        <taxon>Piptocephalidaceae</taxon>
        <taxon>Syncephalis</taxon>
    </lineage>
</organism>
<sequence length="129" mass="14391">MDITALDVDAIVNATDTRLSALPVQASSASVGPLADARPERPRLPRDTSYQRVAFPCISTGTFCYPTLPATQVALGTVRRWIDEGENRDLVDRIVFCVFSRHFNELYVEQIPKYFPPTADTELESMAQQ</sequence>
<proteinExistence type="predicted"/>
<dbReference type="EMBL" id="KZ991413">
    <property type="protein sequence ID" value="RKP22992.1"/>
    <property type="molecule type" value="Genomic_DNA"/>
</dbReference>
<dbReference type="PROSITE" id="PS51154">
    <property type="entry name" value="MACRO"/>
    <property type="match status" value="1"/>
</dbReference>
<dbReference type="InterPro" id="IPR002589">
    <property type="entry name" value="Macro_dom"/>
</dbReference>
<protein>
    <recommendedName>
        <fullName evidence="1">Macro domain-containing protein</fullName>
    </recommendedName>
</protein>
<dbReference type="OrthoDB" id="6077599at2759"/>
<keyword evidence="3" id="KW-1185">Reference proteome</keyword>
<dbReference type="Proteomes" id="UP000278143">
    <property type="component" value="Unassembled WGS sequence"/>
</dbReference>
<dbReference type="InterPro" id="IPR043472">
    <property type="entry name" value="Macro_dom-like"/>
</dbReference>
<name>A0A4P9YUB6_9FUNG</name>
<evidence type="ECO:0000259" key="1">
    <source>
        <dbReference type="PROSITE" id="PS51154"/>
    </source>
</evidence>
<dbReference type="AlphaFoldDB" id="A0A4P9YUB6"/>
<dbReference type="SUPFAM" id="SSF52949">
    <property type="entry name" value="Macro domain-like"/>
    <property type="match status" value="1"/>
</dbReference>
<evidence type="ECO:0000313" key="3">
    <source>
        <dbReference type="Proteomes" id="UP000278143"/>
    </source>
</evidence>
<dbReference type="PANTHER" id="PTHR11106:SF27">
    <property type="entry name" value="MACRO DOMAIN-CONTAINING PROTEIN"/>
    <property type="match status" value="1"/>
</dbReference>
<reference evidence="3" key="1">
    <citation type="journal article" date="2018" name="Nat. Microbiol.">
        <title>Leveraging single-cell genomics to expand the fungal tree of life.</title>
        <authorList>
            <person name="Ahrendt S.R."/>
            <person name="Quandt C.A."/>
            <person name="Ciobanu D."/>
            <person name="Clum A."/>
            <person name="Salamov A."/>
            <person name="Andreopoulos B."/>
            <person name="Cheng J.F."/>
            <person name="Woyke T."/>
            <person name="Pelin A."/>
            <person name="Henrissat B."/>
            <person name="Reynolds N.K."/>
            <person name="Benny G.L."/>
            <person name="Smith M.E."/>
            <person name="James T.Y."/>
            <person name="Grigoriev I.V."/>
        </authorList>
    </citation>
    <scope>NUCLEOTIDE SEQUENCE [LARGE SCALE GENOMIC DNA]</scope>
    <source>
        <strain evidence="3">Benny S71-1</strain>
    </source>
</reference>
<evidence type="ECO:0000313" key="2">
    <source>
        <dbReference type="EMBL" id="RKP22992.1"/>
    </source>
</evidence>
<gene>
    <name evidence="2" type="ORF">SYNPS1DRAFT_25047</name>
</gene>
<dbReference type="PANTHER" id="PTHR11106">
    <property type="entry name" value="GANGLIOSIDE INDUCED DIFFERENTIATION ASSOCIATED PROTEIN 2-RELATED"/>
    <property type="match status" value="1"/>
</dbReference>
<dbReference type="Gene3D" id="3.40.220.10">
    <property type="entry name" value="Leucine Aminopeptidase, subunit E, domain 1"/>
    <property type="match status" value="1"/>
</dbReference>
<accession>A0A4P9YUB6</accession>
<feature type="domain" description="Macro" evidence="1">
    <location>
        <begin position="1"/>
        <end position="115"/>
    </location>
</feature>